<name>A0A410RYZ1_CORCK</name>
<dbReference type="PROSITE" id="PS51257">
    <property type="entry name" value="PROKAR_LIPOPROTEIN"/>
    <property type="match status" value="1"/>
</dbReference>
<dbReference type="InterPro" id="IPR011990">
    <property type="entry name" value="TPR-like_helical_dom_sf"/>
</dbReference>
<feature type="chain" id="PRO_5019217933" evidence="1">
    <location>
        <begin position="21"/>
        <end position="375"/>
    </location>
</feature>
<dbReference type="EMBL" id="CP034669">
    <property type="protein sequence ID" value="QAT87056.1"/>
    <property type="molecule type" value="Genomic_DNA"/>
</dbReference>
<dbReference type="SUPFAM" id="SSF48452">
    <property type="entry name" value="TPR-like"/>
    <property type="match status" value="1"/>
</dbReference>
<keyword evidence="2" id="KW-0449">Lipoprotein</keyword>
<protein>
    <submittedName>
        <fullName evidence="2">Putative lipoprotein</fullName>
    </submittedName>
</protein>
<dbReference type="AlphaFoldDB" id="A0A410RYZ1"/>
<evidence type="ECO:0000313" key="3">
    <source>
        <dbReference type="Proteomes" id="UP000288758"/>
    </source>
</evidence>
<proteinExistence type="predicted"/>
<sequence length="375" mass="41651">MSWRLLFLFLLCLSTGCGHYGLPPPTASHGHLALAMQAYLVNPSSYERHVAQATNLGVVTTDALASWDAPALELEPGQAPRAFEEVVQLLKGNPSDAELRRALGSLRAACNADYEQACVFLKEQVQLAVKVEGEEVRPKKREPRFSHAQYALAILGCRLDVDGRLRDCQVIENGPDHEAEHIIAQLSAHRYKPWMLAGHPMSRPYTASFNLNFGGPQDPDLSPELKLEWARKRVGWAPTSTSAWTNLAAQLAVHAPDHPHYPRVLARAYTLTPEDWWIASEMAWQRVQAGQHSDALLALRPAIRRTSLGKHPNPYVLETAAAAHFGLKQCTEALAQQRKAVELLPSQWPAPERERFQRKLQDYQSSCAPSAPAAH</sequence>
<evidence type="ECO:0000256" key="1">
    <source>
        <dbReference type="SAM" id="SignalP"/>
    </source>
</evidence>
<dbReference type="RefSeq" id="WP_128798498.1">
    <property type="nucleotide sequence ID" value="NZ_CP034669.1"/>
</dbReference>
<gene>
    <name evidence="2" type="ORF">EJ065_5522</name>
</gene>
<feature type="signal peptide" evidence="1">
    <location>
        <begin position="1"/>
        <end position="20"/>
    </location>
</feature>
<accession>A0A410RYZ1</accession>
<keyword evidence="1" id="KW-0732">Signal</keyword>
<evidence type="ECO:0000313" key="2">
    <source>
        <dbReference type="EMBL" id="QAT87056.1"/>
    </source>
</evidence>
<reference evidence="2 3" key="1">
    <citation type="submission" date="2018-12" db="EMBL/GenBank/DDBJ databases">
        <title>Complete Genome Sequence of the Corallopyronin A producing Myxobacterium Corallococcus coralloides B035.</title>
        <authorList>
            <person name="Bouhired S.M."/>
            <person name="Rupp O."/>
            <person name="Blom J."/>
            <person name="Schaeberle T.F."/>
            <person name="Kehraus S."/>
            <person name="Schiefer A."/>
            <person name="Pfarr K."/>
            <person name="Goesmann A."/>
            <person name="Hoerauf A."/>
            <person name="Koenig G.M."/>
        </authorList>
    </citation>
    <scope>NUCLEOTIDE SEQUENCE [LARGE SCALE GENOMIC DNA]</scope>
    <source>
        <strain evidence="2 3">B035</strain>
    </source>
</reference>
<dbReference type="Gene3D" id="1.25.40.10">
    <property type="entry name" value="Tetratricopeptide repeat domain"/>
    <property type="match status" value="1"/>
</dbReference>
<organism evidence="2 3">
    <name type="scientific">Corallococcus coralloides</name>
    <name type="common">Myxococcus coralloides</name>
    <dbReference type="NCBI Taxonomy" id="184914"/>
    <lineage>
        <taxon>Bacteria</taxon>
        <taxon>Pseudomonadati</taxon>
        <taxon>Myxococcota</taxon>
        <taxon>Myxococcia</taxon>
        <taxon>Myxococcales</taxon>
        <taxon>Cystobacterineae</taxon>
        <taxon>Myxococcaceae</taxon>
        <taxon>Corallococcus</taxon>
    </lineage>
</organism>
<dbReference type="Proteomes" id="UP000288758">
    <property type="component" value="Chromosome"/>
</dbReference>